<keyword evidence="2" id="KW-1185">Reference proteome</keyword>
<dbReference type="Proteomes" id="UP000652761">
    <property type="component" value="Unassembled WGS sequence"/>
</dbReference>
<dbReference type="PANTHER" id="PTHR37229:SF2">
    <property type="entry name" value="6,7-DIMETHYL-8-RIBITYLLUMAZINE SYNTHASE"/>
    <property type="match status" value="1"/>
</dbReference>
<dbReference type="PANTHER" id="PTHR37229">
    <property type="entry name" value="6,7-DIMETHYL-8-RIBITYLLUMAZINE SYNTHASE"/>
    <property type="match status" value="1"/>
</dbReference>
<accession>A0A843UDL4</accession>
<reference evidence="1" key="1">
    <citation type="submission" date="2017-07" db="EMBL/GenBank/DDBJ databases">
        <title>Taro Niue Genome Assembly and Annotation.</title>
        <authorList>
            <person name="Atibalentja N."/>
            <person name="Keating K."/>
            <person name="Fields C.J."/>
        </authorList>
    </citation>
    <scope>NUCLEOTIDE SEQUENCE</scope>
    <source>
        <strain evidence="1">Niue_2</strain>
        <tissue evidence="1">Leaf</tissue>
    </source>
</reference>
<organism evidence="1 2">
    <name type="scientific">Colocasia esculenta</name>
    <name type="common">Wild taro</name>
    <name type="synonym">Arum esculentum</name>
    <dbReference type="NCBI Taxonomy" id="4460"/>
    <lineage>
        <taxon>Eukaryota</taxon>
        <taxon>Viridiplantae</taxon>
        <taxon>Streptophyta</taxon>
        <taxon>Embryophyta</taxon>
        <taxon>Tracheophyta</taxon>
        <taxon>Spermatophyta</taxon>
        <taxon>Magnoliopsida</taxon>
        <taxon>Liliopsida</taxon>
        <taxon>Araceae</taxon>
        <taxon>Aroideae</taxon>
        <taxon>Colocasieae</taxon>
        <taxon>Colocasia</taxon>
    </lineage>
</organism>
<name>A0A843UDL4_COLES</name>
<gene>
    <name evidence="1" type="ORF">Taro_014098</name>
</gene>
<proteinExistence type="predicted"/>
<sequence>MRRLTNKEEGQSYEEAASVEQLCHLPSCVCVYAVTLRNSALFGERCPTPHLVAEITASPAGPVTKKDYTKAERLERVSGSSI</sequence>
<dbReference type="GO" id="GO:0009941">
    <property type="term" value="C:chloroplast envelope"/>
    <property type="evidence" value="ECO:0007669"/>
    <property type="project" value="TreeGrafter"/>
</dbReference>
<dbReference type="AlphaFoldDB" id="A0A843UDL4"/>
<comment type="caution">
    <text evidence="1">The sequence shown here is derived from an EMBL/GenBank/DDBJ whole genome shotgun (WGS) entry which is preliminary data.</text>
</comment>
<protein>
    <submittedName>
        <fullName evidence="1">Uncharacterized protein</fullName>
    </submittedName>
</protein>
<dbReference type="EMBL" id="NMUH01000578">
    <property type="protein sequence ID" value="MQL81638.1"/>
    <property type="molecule type" value="Genomic_DNA"/>
</dbReference>
<evidence type="ECO:0000313" key="1">
    <source>
        <dbReference type="EMBL" id="MQL81638.1"/>
    </source>
</evidence>
<evidence type="ECO:0000313" key="2">
    <source>
        <dbReference type="Proteomes" id="UP000652761"/>
    </source>
</evidence>